<dbReference type="InterPro" id="IPR036396">
    <property type="entry name" value="Cyt_P450_sf"/>
</dbReference>
<name>A0AAD4IYY4_PERFH</name>
<evidence type="ECO:0000256" key="3">
    <source>
        <dbReference type="ARBA" id="ARBA00022617"/>
    </source>
</evidence>
<dbReference type="Proteomes" id="UP001190926">
    <property type="component" value="Unassembled WGS sequence"/>
</dbReference>
<comment type="caution">
    <text evidence="10">The sequence shown here is derived from an EMBL/GenBank/DDBJ whole genome shotgun (WGS) entry which is preliminary data.</text>
</comment>
<feature type="region of interest" description="Disordered" evidence="9">
    <location>
        <begin position="35"/>
        <end position="81"/>
    </location>
</feature>
<dbReference type="GO" id="GO:0016020">
    <property type="term" value="C:membrane"/>
    <property type="evidence" value="ECO:0007669"/>
    <property type="project" value="UniProtKB-SubCell"/>
</dbReference>
<keyword evidence="5" id="KW-0735">Signal-anchor</keyword>
<sequence length="242" mass="26965">MNALHATVVESIYTKNINYRRLIAIASSFHLTANQTMEDHRKPREISSEPTEAAGDRPSPPHGGKTPTARTHPSCPKIRPRDASAARRNLLRCCYRADSIGSKIMCYDNKDLIFSPYNAHWRQMRKICVSELLNARNVKSLGFIREDEMSRLVQFLRSSAGEAVNMTEKITATTSSIICRAAFGSVVKDGDVLIELVKTTSGMANGFELADLFPSSKLLNLLCLKFEQIQVVEDAPRVGRHS</sequence>
<evidence type="ECO:0000256" key="7">
    <source>
        <dbReference type="ARBA" id="ARBA00023004"/>
    </source>
</evidence>
<dbReference type="PANTHER" id="PTHR47953">
    <property type="entry name" value="OS08G0105600 PROTEIN"/>
    <property type="match status" value="1"/>
</dbReference>
<evidence type="ECO:0000313" key="11">
    <source>
        <dbReference type="Proteomes" id="UP001190926"/>
    </source>
</evidence>
<dbReference type="InterPro" id="IPR052306">
    <property type="entry name" value="CYP450_71D"/>
</dbReference>
<keyword evidence="3" id="KW-0349">Heme</keyword>
<proteinExistence type="inferred from homology"/>
<organism evidence="10 11">
    <name type="scientific">Perilla frutescens var. hirtella</name>
    <name type="common">Perilla citriodora</name>
    <name type="synonym">Perilla setoyensis</name>
    <dbReference type="NCBI Taxonomy" id="608512"/>
    <lineage>
        <taxon>Eukaryota</taxon>
        <taxon>Viridiplantae</taxon>
        <taxon>Streptophyta</taxon>
        <taxon>Embryophyta</taxon>
        <taxon>Tracheophyta</taxon>
        <taxon>Spermatophyta</taxon>
        <taxon>Magnoliopsida</taxon>
        <taxon>eudicotyledons</taxon>
        <taxon>Gunneridae</taxon>
        <taxon>Pentapetalae</taxon>
        <taxon>asterids</taxon>
        <taxon>lamiids</taxon>
        <taxon>Lamiales</taxon>
        <taxon>Lamiaceae</taxon>
        <taxon>Nepetoideae</taxon>
        <taxon>Elsholtzieae</taxon>
        <taxon>Perilla</taxon>
    </lineage>
</organism>
<evidence type="ECO:0000256" key="2">
    <source>
        <dbReference type="ARBA" id="ARBA00010617"/>
    </source>
</evidence>
<dbReference type="Pfam" id="PF00067">
    <property type="entry name" value="p450"/>
    <property type="match status" value="1"/>
</dbReference>
<gene>
    <name evidence="10" type="ORF">C2S53_000113</name>
</gene>
<dbReference type="InterPro" id="IPR001128">
    <property type="entry name" value="Cyt_P450"/>
</dbReference>
<keyword evidence="8" id="KW-0503">Monooxygenase</keyword>
<feature type="compositionally biased region" description="Basic and acidic residues" evidence="9">
    <location>
        <begin position="37"/>
        <end position="47"/>
    </location>
</feature>
<comment type="similarity">
    <text evidence="2">Belongs to the cytochrome P450 family.</text>
</comment>
<evidence type="ECO:0000256" key="6">
    <source>
        <dbReference type="ARBA" id="ARBA00023002"/>
    </source>
</evidence>
<keyword evidence="7" id="KW-0408">Iron</keyword>
<dbReference type="GO" id="GO:0016705">
    <property type="term" value="F:oxidoreductase activity, acting on paired donors, with incorporation or reduction of molecular oxygen"/>
    <property type="evidence" value="ECO:0007669"/>
    <property type="project" value="InterPro"/>
</dbReference>
<accession>A0AAD4IYY4</accession>
<reference evidence="10 11" key="1">
    <citation type="journal article" date="2021" name="Nat. Commun.">
        <title>Incipient diploidization of the medicinal plant Perilla within 10,000 years.</title>
        <authorList>
            <person name="Zhang Y."/>
            <person name="Shen Q."/>
            <person name="Leng L."/>
            <person name="Zhang D."/>
            <person name="Chen S."/>
            <person name="Shi Y."/>
            <person name="Ning Z."/>
            <person name="Chen S."/>
        </authorList>
    </citation>
    <scope>NUCLEOTIDE SEQUENCE [LARGE SCALE GENOMIC DNA]</scope>
    <source>
        <strain evidence="11">cv. PC099</strain>
    </source>
</reference>
<keyword evidence="11" id="KW-1185">Reference proteome</keyword>
<keyword evidence="6" id="KW-0560">Oxidoreductase</keyword>
<keyword evidence="4" id="KW-0479">Metal-binding</keyword>
<dbReference type="AlphaFoldDB" id="A0AAD4IYY4"/>
<dbReference type="GO" id="GO:0005506">
    <property type="term" value="F:iron ion binding"/>
    <property type="evidence" value="ECO:0007669"/>
    <property type="project" value="InterPro"/>
</dbReference>
<evidence type="ECO:0000256" key="4">
    <source>
        <dbReference type="ARBA" id="ARBA00022723"/>
    </source>
</evidence>
<evidence type="ECO:0000256" key="1">
    <source>
        <dbReference type="ARBA" id="ARBA00004606"/>
    </source>
</evidence>
<evidence type="ECO:0000256" key="5">
    <source>
        <dbReference type="ARBA" id="ARBA00022968"/>
    </source>
</evidence>
<dbReference type="EMBL" id="SDAM02000550">
    <property type="protein sequence ID" value="KAH6824047.1"/>
    <property type="molecule type" value="Genomic_DNA"/>
</dbReference>
<evidence type="ECO:0000256" key="9">
    <source>
        <dbReference type="SAM" id="MobiDB-lite"/>
    </source>
</evidence>
<dbReference type="SUPFAM" id="SSF48264">
    <property type="entry name" value="Cytochrome P450"/>
    <property type="match status" value="1"/>
</dbReference>
<keyword evidence="5" id="KW-0812">Transmembrane</keyword>
<evidence type="ECO:0000313" key="10">
    <source>
        <dbReference type="EMBL" id="KAH6824047.1"/>
    </source>
</evidence>
<dbReference type="GO" id="GO:0020037">
    <property type="term" value="F:heme binding"/>
    <property type="evidence" value="ECO:0007669"/>
    <property type="project" value="InterPro"/>
</dbReference>
<evidence type="ECO:0008006" key="12">
    <source>
        <dbReference type="Google" id="ProtNLM"/>
    </source>
</evidence>
<dbReference type="Gene3D" id="1.10.630.10">
    <property type="entry name" value="Cytochrome P450"/>
    <property type="match status" value="1"/>
</dbReference>
<dbReference type="GO" id="GO:0004497">
    <property type="term" value="F:monooxygenase activity"/>
    <property type="evidence" value="ECO:0007669"/>
    <property type="project" value="UniProtKB-KW"/>
</dbReference>
<dbReference type="PANTHER" id="PTHR47953:SF16">
    <property type="entry name" value="CYTOCHROME P450 71D8"/>
    <property type="match status" value="1"/>
</dbReference>
<comment type="subcellular location">
    <subcellularLocation>
        <location evidence="1">Membrane</location>
        <topology evidence="1">Single-pass type II membrane protein</topology>
    </subcellularLocation>
</comment>
<evidence type="ECO:0000256" key="8">
    <source>
        <dbReference type="ARBA" id="ARBA00023033"/>
    </source>
</evidence>
<protein>
    <recommendedName>
        <fullName evidence="12">Cytochrome P450</fullName>
    </recommendedName>
</protein>